<sequence>MRHLAGLLVGLVVTAAVLGGGGWAVQQTFGGAAAAPPEDQKLWIALGAMAAVGLVVGLVTAGRISPVATFIPSMVLLAWTVVYALDVNRALSLIPSEPSVDQIIRDAGLGVRTMLTTGVFALLGVALFIPVLMPSRWARRHDDEDEDYETEQEGGYY</sequence>
<feature type="transmembrane region" description="Helical" evidence="1">
    <location>
        <begin position="40"/>
        <end position="60"/>
    </location>
</feature>
<keyword evidence="3" id="KW-1185">Reference proteome</keyword>
<feature type="transmembrane region" description="Helical" evidence="1">
    <location>
        <begin position="114"/>
        <end position="133"/>
    </location>
</feature>
<dbReference type="RefSeq" id="WP_090936361.1">
    <property type="nucleotide sequence ID" value="NZ_FNDJ01000012.1"/>
</dbReference>
<keyword evidence="1" id="KW-0812">Transmembrane</keyword>
<dbReference type="Proteomes" id="UP000199202">
    <property type="component" value="Unassembled WGS sequence"/>
</dbReference>
<dbReference type="AlphaFoldDB" id="A0A1G8WBM3"/>
<gene>
    <name evidence="2" type="ORF">SAMN05421869_112105</name>
</gene>
<dbReference type="OrthoDB" id="3544084at2"/>
<evidence type="ECO:0008006" key="4">
    <source>
        <dbReference type="Google" id="ProtNLM"/>
    </source>
</evidence>
<name>A0A1G8WBM3_9ACTN</name>
<protein>
    <recommendedName>
        <fullName evidence="4">Tryptophan-associated transmembrane protein (Trp_oprn_chp)</fullName>
    </recommendedName>
</protein>
<dbReference type="EMBL" id="FNDJ01000012">
    <property type="protein sequence ID" value="SDJ75527.1"/>
    <property type="molecule type" value="Genomic_DNA"/>
</dbReference>
<evidence type="ECO:0000256" key="1">
    <source>
        <dbReference type="SAM" id="Phobius"/>
    </source>
</evidence>
<keyword evidence="1" id="KW-0472">Membrane</keyword>
<evidence type="ECO:0000313" key="2">
    <source>
        <dbReference type="EMBL" id="SDJ75527.1"/>
    </source>
</evidence>
<keyword evidence="1" id="KW-1133">Transmembrane helix</keyword>
<dbReference type="STRING" id="633440.SAMN05421869_112105"/>
<organism evidence="2 3">
    <name type="scientific">Nonomuraea jiangxiensis</name>
    <dbReference type="NCBI Taxonomy" id="633440"/>
    <lineage>
        <taxon>Bacteria</taxon>
        <taxon>Bacillati</taxon>
        <taxon>Actinomycetota</taxon>
        <taxon>Actinomycetes</taxon>
        <taxon>Streptosporangiales</taxon>
        <taxon>Streptosporangiaceae</taxon>
        <taxon>Nonomuraea</taxon>
    </lineage>
</organism>
<feature type="transmembrane region" description="Helical" evidence="1">
    <location>
        <begin position="67"/>
        <end position="85"/>
    </location>
</feature>
<reference evidence="2 3" key="1">
    <citation type="submission" date="2016-10" db="EMBL/GenBank/DDBJ databases">
        <authorList>
            <person name="de Groot N.N."/>
        </authorList>
    </citation>
    <scope>NUCLEOTIDE SEQUENCE [LARGE SCALE GENOMIC DNA]</scope>
    <source>
        <strain evidence="2 3">CGMCC 4.6533</strain>
    </source>
</reference>
<proteinExistence type="predicted"/>
<evidence type="ECO:0000313" key="3">
    <source>
        <dbReference type="Proteomes" id="UP000199202"/>
    </source>
</evidence>
<accession>A0A1G8WBM3</accession>